<proteinExistence type="inferred from homology"/>
<keyword evidence="5" id="KW-0413">Isomerase</keyword>
<evidence type="ECO:0000256" key="7">
    <source>
        <dbReference type="ARBA" id="ARBA00044926"/>
    </source>
</evidence>
<feature type="binding site" evidence="12">
    <location>
        <position position="11"/>
    </location>
    <ligand>
        <name>Mg(2+)</name>
        <dbReference type="ChEBI" id="CHEBI:18420"/>
    </ligand>
</feature>
<keyword evidence="3 12" id="KW-0479">Metal-binding</keyword>
<evidence type="ECO:0000256" key="2">
    <source>
        <dbReference type="ARBA" id="ARBA00022553"/>
    </source>
</evidence>
<comment type="similarity">
    <text evidence="1">Belongs to the HAD-like hydrolase superfamily. CbbY/CbbZ/Gph/YieH family.</text>
</comment>
<dbReference type="SUPFAM" id="SSF56784">
    <property type="entry name" value="HAD-like"/>
    <property type="match status" value="1"/>
</dbReference>
<dbReference type="InterPro" id="IPR051600">
    <property type="entry name" value="Beta-PGM-like"/>
</dbReference>
<dbReference type="GO" id="GO:0008801">
    <property type="term" value="F:beta-phosphoglucomutase activity"/>
    <property type="evidence" value="ECO:0007669"/>
    <property type="project" value="UniProtKB-EC"/>
</dbReference>
<protein>
    <recommendedName>
        <fullName evidence="9">Beta-phosphoglucomutase</fullName>
        <ecNumber evidence="8">5.4.2.6</ecNumber>
    </recommendedName>
</protein>
<dbReference type="NCBIfam" id="TIGR02009">
    <property type="entry name" value="PGMB-YQAB-SF"/>
    <property type="match status" value="1"/>
</dbReference>
<comment type="cofactor">
    <cofactor evidence="12">
        <name>Mg(2+)</name>
        <dbReference type="ChEBI" id="CHEBI:18420"/>
    </cofactor>
    <text evidence="12">Binds 2 magnesium ions per subunit.</text>
</comment>
<evidence type="ECO:0000256" key="5">
    <source>
        <dbReference type="ARBA" id="ARBA00023235"/>
    </source>
</evidence>
<dbReference type="Gene3D" id="3.40.50.1000">
    <property type="entry name" value="HAD superfamily/HAD-like"/>
    <property type="match status" value="1"/>
</dbReference>
<evidence type="ECO:0000256" key="1">
    <source>
        <dbReference type="ARBA" id="ARBA00006171"/>
    </source>
</evidence>
<keyword evidence="6" id="KW-0119">Carbohydrate metabolism</keyword>
<feature type="binding site" evidence="11">
    <location>
        <position position="52"/>
    </location>
    <ligand>
        <name>substrate</name>
    </ligand>
</feature>
<dbReference type="SFLD" id="SFLDF00046">
    <property type="entry name" value="beta-phosphoglucomutase"/>
    <property type="match status" value="1"/>
</dbReference>
<organism evidence="14 15">
    <name type="scientific">Fulvitalea axinellae</name>
    <dbReference type="NCBI Taxonomy" id="1182444"/>
    <lineage>
        <taxon>Bacteria</taxon>
        <taxon>Pseudomonadati</taxon>
        <taxon>Bacteroidota</taxon>
        <taxon>Cytophagia</taxon>
        <taxon>Cytophagales</taxon>
        <taxon>Persicobacteraceae</taxon>
        <taxon>Fulvitalea</taxon>
    </lineage>
</organism>
<evidence type="ECO:0000313" key="14">
    <source>
        <dbReference type="EMBL" id="BDD09760.1"/>
    </source>
</evidence>
<dbReference type="Proteomes" id="UP001348817">
    <property type="component" value="Chromosome"/>
</dbReference>
<evidence type="ECO:0000256" key="10">
    <source>
        <dbReference type="PIRSR" id="PIRSR610972-1"/>
    </source>
</evidence>
<dbReference type="GO" id="GO:0000287">
    <property type="term" value="F:magnesium ion binding"/>
    <property type="evidence" value="ECO:0007669"/>
    <property type="project" value="InterPro"/>
</dbReference>
<dbReference type="SFLD" id="SFLDS00003">
    <property type="entry name" value="Haloacid_Dehalogenase"/>
    <property type="match status" value="1"/>
</dbReference>
<dbReference type="PRINTS" id="PR00413">
    <property type="entry name" value="HADHALOGNASE"/>
</dbReference>
<evidence type="ECO:0000313" key="15">
    <source>
        <dbReference type="Proteomes" id="UP001348817"/>
    </source>
</evidence>
<dbReference type="Gene3D" id="1.10.150.240">
    <property type="entry name" value="Putative phosphatase, domain 2"/>
    <property type="match status" value="1"/>
</dbReference>
<keyword evidence="2" id="KW-0597">Phosphoprotein</keyword>
<dbReference type="PANTHER" id="PTHR46193:SF18">
    <property type="entry name" value="HEXITOL PHOSPHATASE B"/>
    <property type="match status" value="1"/>
</dbReference>
<dbReference type="InterPro" id="IPR010972">
    <property type="entry name" value="Beta-PGM"/>
</dbReference>
<sequence>MKIKACLFDLDGVLVDTAKYHYLAWKRLANDLGFDFTEQDNERLKGVSRMRSLDILLEIGGKSLTDAEKLDVATKKNVWYVDFIEKMPKDEILPGAKEFLEELRQAGVKIALGSASKNAMRILERLEITGYFDAIIDGTKVEKAKPDPEVFLKGAESLGLSAEECVVFEDAEAGVEAAIAGGMKVVGVGDPEILSKADMNINSLAEMSVKRLEYFN</sequence>
<feature type="binding site" evidence="12">
    <location>
        <position position="9"/>
    </location>
    <ligand>
        <name>Mg(2+)</name>
        <dbReference type="ChEBI" id="CHEBI:18420"/>
    </ligand>
</feature>
<dbReference type="InterPro" id="IPR010976">
    <property type="entry name" value="B-phosphoglucomutase_hydrolase"/>
</dbReference>
<evidence type="ECO:0000256" key="12">
    <source>
        <dbReference type="PIRSR" id="PIRSR610972-3"/>
    </source>
</evidence>
<dbReference type="InterPro" id="IPR006439">
    <property type="entry name" value="HAD-SF_hydro_IA"/>
</dbReference>
<evidence type="ECO:0000256" key="6">
    <source>
        <dbReference type="ARBA" id="ARBA00023277"/>
    </source>
</evidence>
<reference evidence="14 15" key="1">
    <citation type="submission" date="2021-12" db="EMBL/GenBank/DDBJ databases">
        <title>Genome sequencing of bacteria with rrn-lacking chromosome and rrn-plasmid.</title>
        <authorList>
            <person name="Anda M."/>
            <person name="Iwasaki W."/>
        </authorList>
    </citation>
    <scope>NUCLEOTIDE SEQUENCE [LARGE SCALE GENOMIC DNA]</scope>
    <source>
        <strain evidence="14 15">DSM 100852</strain>
    </source>
</reference>
<dbReference type="AlphaFoldDB" id="A0AAU9DFL3"/>
<dbReference type="KEGG" id="fax:FUAX_21920"/>
<accession>A0AAU9DFL3</accession>
<evidence type="ECO:0000256" key="9">
    <source>
        <dbReference type="ARBA" id="ARBA00044991"/>
    </source>
</evidence>
<feature type="site" description="Important for catalytic activity and assists the phosphoryl transfer reaction to Asp8 by balancing charge and orienting the reacting groups" evidence="13">
    <location>
        <position position="145"/>
    </location>
</feature>
<dbReference type="GO" id="GO:0005975">
    <property type="term" value="P:carbohydrate metabolic process"/>
    <property type="evidence" value="ECO:0007669"/>
    <property type="project" value="InterPro"/>
</dbReference>
<dbReference type="EC" id="5.4.2.6" evidence="8"/>
<evidence type="ECO:0000256" key="11">
    <source>
        <dbReference type="PIRSR" id="PIRSR610972-2"/>
    </source>
</evidence>
<feature type="binding site" evidence="11">
    <location>
        <position position="25"/>
    </location>
    <ligand>
        <name>substrate</name>
    </ligand>
</feature>
<dbReference type="SFLD" id="SFLDG01129">
    <property type="entry name" value="C1.5:_HAD__Beta-PGM__Phosphata"/>
    <property type="match status" value="1"/>
</dbReference>
<feature type="binding site" evidence="11">
    <location>
        <begin position="44"/>
        <end position="49"/>
    </location>
    <ligand>
        <name>substrate</name>
    </ligand>
</feature>
<feature type="active site" description="Nucleophile" evidence="10">
    <location>
        <position position="9"/>
    </location>
</feature>
<keyword evidence="15" id="KW-1185">Reference proteome</keyword>
<evidence type="ECO:0000256" key="13">
    <source>
        <dbReference type="PIRSR" id="PIRSR610972-4"/>
    </source>
</evidence>
<dbReference type="InterPro" id="IPR023198">
    <property type="entry name" value="PGP-like_dom2"/>
</dbReference>
<keyword evidence="4 12" id="KW-0460">Magnesium</keyword>
<feature type="binding site" evidence="11">
    <location>
        <begin position="114"/>
        <end position="118"/>
    </location>
    <ligand>
        <name>substrate</name>
    </ligand>
</feature>
<evidence type="ECO:0000256" key="4">
    <source>
        <dbReference type="ARBA" id="ARBA00022842"/>
    </source>
</evidence>
<feature type="binding site" evidence="12">
    <location>
        <position position="169"/>
    </location>
    <ligand>
        <name>Mg(2+)</name>
        <dbReference type="ChEBI" id="CHEBI:18420"/>
    </ligand>
</feature>
<evidence type="ECO:0000256" key="8">
    <source>
        <dbReference type="ARBA" id="ARBA00044968"/>
    </source>
</evidence>
<dbReference type="NCBIfam" id="TIGR01509">
    <property type="entry name" value="HAD-SF-IA-v3"/>
    <property type="match status" value="1"/>
</dbReference>
<feature type="binding site" evidence="12">
    <location>
        <position position="170"/>
    </location>
    <ligand>
        <name>Mg(2+)</name>
        <dbReference type="ChEBI" id="CHEBI:18420"/>
    </ligand>
</feature>
<feature type="binding site" evidence="11">
    <location>
        <position position="145"/>
    </location>
    <ligand>
        <name>substrate</name>
    </ligand>
</feature>
<dbReference type="Pfam" id="PF00702">
    <property type="entry name" value="Hydrolase"/>
    <property type="match status" value="1"/>
</dbReference>
<dbReference type="RefSeq" id="WP_338391353.1">
    <property type="nucleotide sequence ID" value="NZ_AP025314.1"/>
</dbReference>
<dbReference type="EMBL" id="AP025314">
    <property type="protein sequence ID" value="BDD09760.1"/>
    <property type="molecule type" value="Genomic_DNA"/>
</dbReference>
<dbReference type="InterPro" id="IPR036412">
    <property type="entry name" value="HAD-like_sf"/>
</dbReference>
<evidence type="ECO:0000256" key="3">
    <source>
        <dbReference type="ARBA" id="ARBA00022723"/>
    </source>
</evidence>
<comment type="catalytic activity">
    <reaction evidence="7">
        <text>beta-D-glucose 1-phosphate = beta-D-glucose 6-phosphate</text>
        <dbReference type="Rhea" id="RHEA:20113"/>
        <dbReference type="ChEBI" id="CHEBI:57684"/>
        <dbReference type="ChEBI" id="CHEBI:58247"/>
        <dbReference type="EC" id="5.4.2.6"/>
    </reaction>
</comment>
<name>A0AAU9DFL3_9BACT</name>
<gene>
    <name evidence="14" type="primary">pgmB2</name>
    <name evidence="14" type="ORF">FUAX_21920</name>
</gene>
<dbReference type="NCBIfam" id="TIGR01990">
    <property type="entry name" value="bPGM"/>
    <property type="match status" value="1"/>
</dbReference>
<dbReference type="PANTHER" id="PTHR46193">
    <property type="entry name" value="6-PHOSPHOGLUCONATE PHOSPHATASE"/>
    <property type="match status" value="1"/>
</dbReference>
<dbReference type="InterPro" id="IPR023214">
    <property type="entry name" value="HAD_sf"/>
</dbReference>
<feature type="active site" description="Proton donor/acceptor" evidence="10">
    <location>
        <position position="11"/>
    </location>
</feature>
<feature type="binding site" evidence="11">
    <location>
        <position position="76"/>
    </location>
    <ligand>
        <name>substrate</name>
    </ligand>
</feature>
<feature type="site" description="Important for catalytic activity and assists the phosphoryl transfer reaction to Asp8 by balancing charge and orienting the reacting groups" evidence="13">
    <location>
        <position position="114"/>
    </location>
</feature>
<dbReference type="CDD" id="cd02598">
    <property type="entry name" value="HAD_BPGM"/>
    <property type="match status" value="1"/>
</dbReference>
<dbReference type="SFLD" id="SFLDG01135">
    <property type="entry name" value="C1.5.6:_HAD__Beta-PGM__Phospha"/>
    <property type="match status" value="1"/>
</dbReference>
<feature type="binding site" evidence="11">
    <location>
        <begin position="9"/>
        <end position="11"/>
    </location>
    <ligand>
        <name>substrate</name>
    </ligand>
</feature>